<evidence type="ECO:0000256" key="12">
    <source>
        <dbReference type="ARBA" id="ARBA00023242"/>
    </source>
</evidence>
<accession>A0A2S2QHC2</accession>
<dbReference type="GO" id="GO:0005524">
    <property type="term" value="F:ATP binding"/>
    <property type="evidence" value="ECO:0007669"/>
    <property type="project" value="UniProtKB-KW"/>
</dbReference>
<dbReference type="InterPro" id="IPR013020">
    <property type="entry name" value="Rad3/Chl1-like"/>
</dbReference>
<keyword evidence="5" id="KW-0547">Nucleotide-binding</keyword>
<comment type="cofactor">
    <cofactor evidence="1">
        <name>[4Fe-4S] cluster</name>
        <dbReference type="ChEBI" id="CHEBI:49883"/>
    </cofactor>
</comment>
<evidence type="ECO:0000256" key="1">
    <source>
        <dbReference type="ARBA" id="ARBA00001966"/>
    </source>
</evidence>
<comment type="subcellular location">
    <subcellularLocation>
        <location evidence="2">Nucleus</location>
    </subcellularLocation>
</comment>
<keyword evidence="17" id="KW-1185">Reference proteome</keyword>
<keyword evidence="4" id="KW-0479">Metal-binding</keyword>
<feature type="compositionally biased region" description="Basic and acidic residues" evidence="14">
    <location>
        <begin position="524"/>
        <end position="538"/>
    </location>
</feature>
<feature type="coiled-coil region" evidence="13">
    <location>
        <begin position="72"/>
        <end position="155"/>
    </location>
</feature>
<evidence type="ECO:0000256" key="11">
    <source>
        <dbReference type="ARBA" id="ARBA00023235"/>
    </source>
</evidence>
<gene>
    <name evidence="16" type="primary">Ddx11</name>
    <name evidence="18" type="synonym">LOC112688656</name>
    <name evidence="16" type="ORF">g.83603</name>
</gene>
<dbReference type="Pfam" id="PF13307">
    <property type="entry name" value="Helicase_C_2"/>
    <property type="match status" value="1"/>
</dbReference>
<feature type="coiled-coil region" evidence="13">
    <location>
        <begin position="302"/>
        <end position="329"/>
    </location>
</feature>
<evidence type="ECO:0000313" key="18">
    <source>
        <dbReference type="RefSeq" id="XP_025417745.1"/>
    </source>
</evidence>
<comment type="similarity">
    <text evidence="3">Belongs to the DEAD box helicase family. DEAH subfamily. DDX11/CHL1 sub-subfamily.</text>
</comment>
<evidence type="ECO:0000313" key="16">
    <source>
        <dbReference type="EMBL" id="MBY76572.1"/>
    </source>
</evidence>
<evidence type="ECO:0000256" key="2">
    <source>
        <dbReference type="ARBA" id="ARBA00004123"/>
    </source>
</evidence>
<dbReference type="Gene3D" id="3.40.50.300">
    <property type="entry name" value="P-loop containing nucleotide triphosphate hydrolases"/>
    <property type="match status" value="3"/>
</dbReference>
<dbReference type="AlphaFoldDB" id="A0A2S2QHC2"/>
<dbReference type="Proteomes" id="UP000694846">
    <property type="component" value="Unplaced"/>
</dbReference>
<dbReference type="SMART" id="SM00488">
    <property type="entry name" value="DEXDc2"/>
    <property type="match status" value="1"/>
</dbReference>
<dbReference type="PANTHER" id="PTHR11472">
    <property type="entry name" value="DNA REPAIR DEAD HELICASE RAD3/XP-D SUBFAMILY MEMBER"/>
    <property type="match status" value="1"/>
</dbReference>
<keyword evidence="12" id="KW-0539">Nucleus</keyword>
<dbReference type="Pfam" id="PF06733">
    <property type="entry name" value="DEAD_2"/>
    <property type="match status" value="1"/>
</dbReference>
<organism evidence="16">
    <name type="scientific">Sipha flava</name>
    <name type="common">yellow sugarcane aphid</name>
    <dbReference type="NCBI Taxonomy" id="143950"/>
    <lineage>
        <taxon>Eukaryota</taxon>
        <taxon>Metazoa</taxon>
        <taxon>Ecdysozoa</taxon>
        <taxon>Arthropoda</taxon>
        <taxon>Hexapoda</taxon>
        <taxon>Insecta</taxon>
        <taxon>Pterygota</taxon>
        <taxon>Neoptera</taxon>
        <taxon>Paraneoptera</taxon>
        <taxon>Hemiptera</taxon>
        <taxon>Sternorrhyncha</taxon>
        <taxon>Aphidomorpha</taxon>
        <taxon>Aphidoidea</taxon>
        <taxon>Aphididae</taxon>
        <taxon>Sipha</taxon>
    </lineage>
</organism>
<dbReference type="GO" id="GO:0006139">
    <property type="term" value="P:nucleobase-containing compound metabolic process"/>
    <property type="evidence" value="ECO:0007669"/>
    <property type="project" value="InterPro"/>
</dbReference>
<keyword evidence="9" id="KW-0408">Iron</keyword>
<dbReference type="GO" id="GO:0051536">
    <property type="term" value="F:iron-sulfur cluster binding"/>
    <property type="evidence" value="ECO:0007669"/>
    <property type="project" value="UniProtKB-KW"/>
</dbReference>
<feature type="region of interest" description="Disordered" evidence="14">
    <location>
        <begin position="524"/>
        <end position="546"/>
    </location>
</feature>
<sequence length="890" mass="101282">MSANSQHEDLITEEKLDTPSRFLFPFTPYTIQHDFMTKLYSAIENKKLGIFESPTGTGKTLSIICGAVCWLFDHEKRELNQLKKTLELFTKNIEGFDDDDDDDWIVGQSKLVEQQRKVYEINALLKSLEEFNNNIEQIKKLQEHKKSNVKSLETNVLNQKSNTEIDKTNDKYSFDEESEFLLEDYDQSSNDDDFEELSQDKIQYEGIKIYFCSRTHSQLSQFVAEIKKSPYSTARVIPLASRQNYCINKAVKNLKNITLINERCLEMGKSKSSQKSTKLSSIGSVVKKKKVEPLCKCVYNNKEAIQSLAEEVTLEIRDMEQLVNRGEQLSACPYYASRESIKYSQIVVLPYNTLLHKSTREASGIRLEGNIFIIDEAHNLLDTIGHIHSSQINGQQLTHSYSQLIQYKAKFELRFTASNLLHLNQLIYVIGKLIVMLGGTPGVSHAEASHKGIDSKVYTLEDFVHQSKIDHLNMFKLVDFFKKSKIGQKIRGYSEKYMPSVTLQPSKPKLSNLQAFLKDIEAKKNNKGKNPKEDENKPNEPQITDVISNNPLTPVMAFIESLTNHCEDGRIVCSRQAFVSKGTLKFLLLNPAVHFKEIVDKARSVIVSGGTMEPISEFKDQLFNFSGNNSERIVHFSCGHVVPSDHILPLIICSGPSGKQLDFSYQERSTTKMLNEIGSLLENVCRIVPAGIVCFFPSYDYEQIVYQHLEKNKVINRILERKKVFREPKSTQQVDDVLKNYSKAIFTPSLNSKVTGALLFSVIGGKLSEGLNFSDDLGRCVIVIGLPYPNIKSAELQEKMNYLNSHMGQGAGQDHYENLCMKAVNQSIGRSVRHQQDYAAVLLLDHRYQKDNVRDALPKWLQPSLQVHSTFGSAFLQLNKFFVPKKKLKH</sequence>
<dbReference type="InterPro" id="IPR027417">
    <property type="entry name" value="P-loop_NTPase"/>
</dbReference>
<dbReference type="OrthoDB" id="267079at2759"/>
<keyword evidence="7 16" id="KW-0347">Helicase</keyword>
<dbReference type="GO" id="GO:0005634">
    <property type="term" value="C:nucleus"/>
    <property type="evidence" value="ECO:0007669"/>
    <property type="project" value="UniProtKB-SubCell"/>
</dbReference>
<name>A0A2S2QHC2_9HEMI</name>
<keyword evidence="8" id="KW-0067">ATP-binding</keyword>
<dbReference type="GO" id="GO:0003677">
    <property type="term" value="F:DNA binding"/>
    <property type="evidence" value="ECO:0007669"/>
    <property type="project" value="InterPro"/>
</dbReference>
<dbReference type="InterPro" id="IPR045028">
    <property type="entry name" value="DinG/Rad3-like"/>
</dbReference>
<dbReference type="InterPro" id="IPR006554">
    <property type="entry name" value="Helicase-like_DEXD_c2"/>
</dbReference>
<evidence type="ECO:0000256" key="4">
    <source>
        <dbReference type="ARBA" id="ARBA00022723"/>
    </source>
</evidence>
<evidence type="ECO:0000256" key="6">
    <source>
        <dbReference type="ARBA" id="ARBA00022801"/>
    </source>
</evidence>
<dbReference type="PROSITE" id="PS51193">
    <property type="entry name" value="HELICASE_ATP_BIND_2"/>
    <property type="match status" value="1"/>
</dbReference>
<proteinExistence type="inferred from homology"/>
<dbReference type="FunFam" id="3.40.50.300:FF:001250">
    <property type="entry name" value="Putative ATP-dependent RNA helicase DDX11"/>
    <property type="match status" value="1"/>
</dbReference>
<evidence type="ECO:0000256" key="8">
    <source>
        <dbReference type="ARBA" id="ARBA00022840"/>
    </source>
</evidence>
<dbReference type="SMART" id="SM00491">
    <property type="entry name" value="HELICc2"/>
    <property type="match status" value="1"/>
</dbReference>
<evidence type="ECO:0000259" key="15">
    <source>
        <dbReference type="PROSITE" id="PS51193"/>
    </source>
</evidence>
<dbReference type="GO" id="GO:0046872">
    <property type="term" value="F:metal ion binding"/>
    <property type="evidence" value="ECO:0007669"/>
    <property type="project" value="UniProtKB-KW"/>
</dbReference>
<dbReference type="GO" id="GO:0016818">
    <property type="term" value="F:hydrolase activity, acting on acid anhydrides, in phosphorus-containing anhydrides"/>
    <property type="evidence" value="ECO:0007669"/>
    <property type="project" value="InterPro"/>
</dbReference>
<evidence type="ECO:0000313" key="17">
    <source>
        <dbReference type="Proteomes" id="UP000694846"/>
    </source>
</evidence>
<evidence type="ECO:0000256" key="9">
    <source>
        <dbReference type="ARBA" id="ARBA00023004"/>
    </source>
</evidence>
<protein>
    <submittedName>
        <fullName evidence="18">ATP-dependent DNA helicase DDX11</fullName>
    </submittedName>
    <submittedName>
        <fullName evidence="16">Putative ATP-dependent RNA helicase DDX11</fullName>
    </submittedName>
</protein>
<dbReference type="RefSeq" id="XP_025417745.1">
    <property type="nucleotide sequence ID" value="XM_025561960.1"/>
</dbReference>
<reference evidence="18" key="2">
    <citation type="submission" date="2025-04" db="UniProtKB">
        <authorList>
            <consortium name="RefSeq"/>
        </authorList>
    </citation>
    <scope>IDENTIFICATION</scope>
    <source>
        <tissue evidence="18">Whole body</tissue>
    </source>
</reference>
<evidence type="ECO:0000256" key="5">
    <source>
        <dbReference type="ARBA" id="ARBA00022741"/>
    </source>
</evidence>
<evidence type="ECO:0000256" key="13">
    <source>
        <dbReference type="SAM" id="Coils"/>
    </source>
</evidence>
<evidence type="ECO:0000256" key="3">
    <source>
        <dbReference type="ARBA" id="ARBA00008435"/>
    </source>
</evidence>
<dbReference type="InterPro" id="IPR006555">
    <property type="entry name" value="ATP-dep_Helicase_C"/>
</dbReference>
<keyword evidence="6" id="KW-0378">Hydrolase</keyword>
<dbReference type="GO" id="GO:0003678">
    <property type="term" value="F:DNA helicase activity"/>
    <property type="evidence" value="ECO:0007669"/>
    <property type="project" value="InterPro"/>
</dbReference>
<dbReference type="EMBL" id="GGMS01007369">
    <property type="protein sequence ID" value="MBY76572.1"/>
    <property type="molecule type" value="Transcribed_RNA"/>
</dbReference>
<feature type="domain" description="Helicase ATP-binding" evidence="15">
    <location>
        <begin position="18"/>
        <end position="423"/>
    </location>
</feature>
<dbReference type="NCBIfam" id="TIGR00604">
    <property type="entry name" value="rad3"/>
    <property type="match status" value="1"/>
</dbReference>
<dbReference type="InterPro" id="IPR010614">
    <property type="entry name" value="RAD3-like_helicase_DEAD"/>
</dbReference>
<dbReference type="SUPFAM" id="SSF52540">
    <property type="entry name" value="P-loop containing nucleoside triphosphate hydrolases"/>
    <property type="match status" value="1"/>
</dbReference>
<evidence type="ECO:0000256" key="7">
    <source>
        <dbReference type="ARBA" id="ARBA00022806"/>
    </source>
</evidence>
<dbReference type="CDD" id="cd18788">
    <property type="entry name" value="SF2_C_XPD"/>
    <property type="match status" value="1"/>
</dbReference>
<evidence type="ECO:0000256" key="10">
    <source>
        <dbReference type="ARBA" id="ARBA00023014"/>
    </source>
</evidence>
<evidence type="ECO:0000256" key="14">
    <source>
        <dbReference type="SAM" id="MobiDB-lite"/>
    </source>
</evidence>
<keyword evidence="11" id="KW-0413">Isomerase</keyword>
<keyword evidence="13" id="KW-0175">Coiled coil</keyword>
<keyword evidence="10" id="KW-0411">Iron-sulfur</keyword>
<reference evidence="16" key="1">
    <citation type="submission" date="2018-04" db="EMBL/GenBank/DDBJ databases">
        <title>Transcriptome assembly of Sipha flava.</title>
        <authorList>
            <person name="Scully E.D."/>
            <person name="Geib S.M."/>
            <person name="Palmer N.A."/>
            <person name="Koch K."/>
            <person name="Bradshaw J."/>
            <person name="Heng-Moss T."/>
            <person name="Sarath G."/>
        </authorList>
    </citation>
    <scope>NUCLEOTIDE SEQUENCE</scope>
</reference>
<dbReference type="PANTHER" id="PTHR11472:SF41">
    <property type="entry name" value="ATP-DEPENDENT DNA HELICASE DDX11-RELATED"/>
    <property type="match status" value="1"/>
</dbReference>
<dbReference type="GO" id="GO:0034085">
    <property type="term" value="P:establishment of sister chromatid cohesion"/>
    <property type="evidence" value="ECO:0007669"/>
    <property type="project" value="TreeGrafter"/>
</dbReference>
<dbReference type="InterPro" id="IPR014013">
    <property type="entry name" value="Helic_SF1/SF2_ATP-bd_DinG/Rad3"/>
</dbReference>